<feature type="region of interest" description="Disordered" evidence="1">
    <location>
        <begin position="779"/>
        <end position="818"/>
    </location>
</feature>
<dbReference type="PROSITE" id="PS50053">
    <property type="entry name" value="UBIQUITIN_2"/>
    <property type="match status" value="2"/>
</dbReference>
<dbReference type="AlphaFoldDB" id="A0A4Y7T6I5"/>
<dbReference type="InterPro" id="IPR000626">
    <property type="entry name" value="Ubiquitin-like_dom"/>
</dbReference>
<dbReference type="Gene3D" id="3.10.20.90">
    <property type="entry name" value="Phosphatidylinositol 3-kinase Catalytic Subunit, Chain A, domain 1"/>
    <property type="match status" value="2"/>
</dbReference>
<dbReference type="Proteomes" id="UP000298030">
    <property type="component" value="Unassembled WGS sequence"/>
</dbReference>
<reference evidence="3 4" key="1">
    <citation type="journal article" date="2019" name="Nat. Ecol. Evol.">
        <title>Megaphylogeny resolves global patterns of mushroom evolution.</title>
        <authorList>
            <person name="Varga T."/>
            <person name="Krizsan K."/>
            <person name="Foldi C."/>
            <person name="Dima B."/>
            <person name="Sanchez-Garcia M."/>
            <person name="Sanchez-Ramirez S."/>
            <person name="Szollosi G.J."/>
            <person name="Szarkandi J.G."/>
            <person name="Papp V."/>
            <person name="Albert L."/>
            <person name="Andreopoulos W."/>
            <person name="Angelini C."/>
            <person name="Antonin V."/>
            <person name="Barry K.W."/>
            <person name="Bougher N.L."/>
            <person name="Buchanan P."/>
            <person name="Buyck B."/>
            <person name="Bense V."/>
            <person name="Catcheside P."/>
            <person name="Chovatia M."/>
            <person name="Cooper J."/>
            <person name="Damon W."/>
            <person name="Desjardin D."/>
            <person name="Finy P."/>
            <person name="Geml J."/>
            <person name="Haridas S."/>
            <person name="Hughes K."/>
            <person name="Justo A."/>
            <person name="Karasinski D."/>
            <person name="Kautmanova I."/>
            <person name="Kiss B."/>
            <person name="Kocsube S."/>
            <person name="Kotiranta H."/>
            <person name="LaButti K.M."/>
            <person name="Lechner B.E."/>
            <person name="Liimatainen K."/>
            <person name="Lipzen A."/>
            <person name="Lukacs Z."/>
            <person name="Mihaltcheva S."/>
            <person name="Morgado L.N."/>
            <person name="Niskanen T."/>
            <person name="Noordeloos M.E."/>
            <person name="Ohm R.A."/>
            <person name="Ortiz-Santana B."/>
            <person name="Ovrebo C."/>
            <person name="Racz N."/>
            <person name="Riley R."/>
            <person name="Savchenko A."/>
            <person name="Shiryaev A."/>
            <person name="Soop K."/>
            <person name="Spirin V."/>
            <person name="Szebenyi C."/>
            <person name="Tomsovsky M."/>
            <person name="Tulloss R.E."/>
            <person name="Uehling J."/>
            <person name="Grigoriev I.V."/>
            <person name="Vagvolgyi C."/>
            <person name="Papp T."/>
            <person name="Martin F.M."/>
            <person name="Miettinen O."/>
            <person name="Hibbett D.S."/>
            <person name="Nagy L.G."/>
        </authorList>
    </citation>
    <scope>NUCLEOTIDE SEQUENCE [LARGE SCALE GENOMIC DNA]</scope>
    <source>
        <strain evidence="3 4">FP101781</strain>
    </source>
</reference>
<keyword evidence="4" id="KW-1185">Reference proteome</keyword>
<dbReference type="SUPFAM" id="SSF54236">
    <property type="entry name" value="Ubiquitin-like"/>
    <property type="match status" value="2"/>
</dbReference>
<accession>A0A4Y7T6I5</accession>
<dbReference type="STRING" id="71717.A0A4Y7T6I5"/>
<gene>
    <name evidence="3" type="ORF">FA13DRAFT_1862453</name>
</gene>
<feature type="domain" description="Ubiquitin-like" evidence="2">
    <location>
        <begin position="845"/>
        <end position="864"/>
    </location>
</feature>
<evidence type="ECO:0000313" key="3">
    <source>
        <dbReference type="EMBL" id="TEB29740.1"/>
    </source>
</evidence>
<feature type="domain" description="Ubiquitin-like" evidence="2">
    <location>
        <begin position="888"/>
        <end position="915"/>
    </location>
</feature>
<protein>
    <recommendedName>
        <fullName evidence="2">Ubiquitin-like domain-containing protein</fullName>
    </recommendedName>
</protein>
<name>A0A4Y7T6I5_COPMI</name>
<evidence type="ECO:0000313" key="4">
    <source>
        <dbReference type="Proteomes" id="UP000298030"/>
    </source>
</evidence>
<evidence type="ECO:0000259" key="2">
    <source>
        <dbReference type="PROSITE" id="PS50053"/>
    </source>
</evidence>
<comment type="caution">
    <text evidence="3">The sequence shown here is derived from an EMBL/GenBank/DDBJ whole genome shotgun (WGS) entry which is preliminary data.</text>
</comment>
<dbReference type="InterPro" id="IPR050158">
    <property type="entry name" value="Ubiquitin_ubiquitin-like"/>
</dbReference>
<evidence type="ECO:0000256" key="1">
    <source>
        <dbReference type="SAM" id="MobiDB-lite"/>
    </source>
</evidence>
<dbReference type="EMBL" id="QPFP01000026">
    <property type="protein sequence ID" value="TEB29740.1"/>
    <property type="molecule type" value="Genomic_DNA"/>
</dbReference>
<organism evidence="3 4">
    <name type="scientific">Coprinellus micaceus</name>
    <name type="common">Glistening ink-cap mushroom</name>
    <name type="synonym">Coprinus micaceus</name>
    <dbReference type="NCBI Taxonomy" id="71717"/>
    <lineage>
        <taxon>Eukaryota</taxon>
        <taxon>Fungi</taxon>
        <taxon>Dikarya</taxon>
        <taxon>Basidiomycota</taxon>
        <taxon>Agaricomycotina</taxon>
        <taxon>Agaricomycetes</taxon>
        <taxon>Agaricomycetidae</taxon>
        <taxon>Agaricales</taxon>
        <taxon>Agaricineae</taxon>
        <taxon>Psathyrellaceae</taxon>
        <taxon>Coprinellus</taxon>
    </lineage>
</organism>
<dbReference type="PANTHER" id="PTHR10666">
    <property type="entry name" value="UBIQUITIN"/>
    <property type="match status" value="1"/>
</dbReference>
<dbReference type="InterPro" id="IPR029071">
    <property type="entry name" value="Ubiquitin-like_domsf"/>
</dbReference>
<sequence>MPTFSSVAQAQGAGSARAPKADSATAYRLARMVSKKNAVVDVAKAAAVLRDWLNIPNVRRRRGLKELDATLEPVLRRLEGVYNSFPLPIGEHLGVRAGVVSLYTMIAADAVLCCKISQDDRVDIVGKSLSLLRVHSTQHLALRLLALLIRNGSPETRGKLLLPSHIAILNDIVERHPRDNILRDLVVANLCQYFAGIPIVYPDIGIASAIAILDALIKCITIPGAPRSCVVDSLSAITVLLGAKRTKEWRDALVEACPEIRGILVAGVRSPTWACRAMCLTTLLTVYGVVGFKVPGLKPEVPWRLMSAFRDYRQYKDPLRLGRSLYELIISTEFAIPDITENGGAYGSNPFQNYVEALEHCGLQLRRLGNRNNGDHVKAAVLEITAKIKKGLFQEARVQSRAAIEKFPCAAYLRLLHILLNTDAQPMEAMDEVLNARRCEDESATLFVRMKLLAIGVERAVLAGVDKLMEARRKKSPSWTWGHSLLAVAGEDAQEFLQVTPPLHLDRSRVFGWYLICILILATHASTDNWGDTRDYYNRHLGPYIAFCKEGLGIDPHQRPISKLQVLLIDTLPTIIRKYERVFECLGDGTTLEGPDVSDAGKLLDAAVTLEVKCRAREGSGGGSESDGDASTSSLEGQPKPCQVGYLLILLEALRPTPAMLCLQGCAVLRQGVPTFSVGEAQGALHSSPSLMESAWLESGENVGMRFALYTLDFGATYRSQSPIAIEVQYICTLSLPSSWDPRQGERFPTSSASSSSERSSKSTLLLVLHFVVCKLSRRSPASEGGYPPTSSASSSPESSSRTAMPSQATHPEGVDPSPCLASSWWYADLRRDPHRRRSKAMASPDQQRLIFAGKQLKDDRALSGHPSRRIRPFASSCVFVVTGRASPDQQRLIFVGKHLEDNRTVSGHYIQKESVASALSFPVQHWLAR</sequence>
<feature type="region of interest" description="Disordered" evidence="1">
    <location>
        <begin position="617"/>
        <end position="636"/>
    </location>
</feature>
<proteinExistence type="predicted"/>
<feature type="compositionally biased region" description="Low complexity" evidence="1">
    <location>
        <begin position="788"/>
        <end position="807"/>
    </location>
</feature>